<dbReference type="Pfam" id="PF06985">
    <property type="entry name" value="HET"/>
    <property type="match status" value="1"/>
</dbReference>
<dbReference type="STRING" id="454130.A0A0U5G626"/>
<evidence type="ECO:0000313" key="2">
    <source>
        <dbReference type="EMBL" id="CEL06301.1"/>
    </source>
</evidence>
<dbReference type="AlphaFoldDB" id="A0A0U5G626"/>
<protein>
    <recommendedName>
        <fullName evidence="1">Heterokaryon incompatibility domain-containing protein</fullName>
    </recommendedName>
</protein>
<dbReference type="Proteomes" id="UP000054771">
    <property type="component" value="Unassembled WGS sequence"/>
</dbReference>
<dbReference type="OMA" id="NIRHEEF"/>
<gene>
    <name evidence="2" type="ORF">ASPCAL07407</name>
</gene>
<organism evidence="2 3">
    <name type="scientific">Aspergillus calidoustus</name>
    <dbReference type="NCBI Taxonomy" id="454130"/>
    <lineage>
        <taxon>Eukaryota</taxon>
        <taxon>Fungi</taxon>
        <taxon>Dikarya</taxon>
        <taxon>Ascomycota</taxon>
        <taxon>Pezizomycotina</taxon>
        <taxon>Eurotiomycetes</taxon>
        <taxon>Eurotiomycetidae</taxon>
        <taxon>Eurotiales</taxon>
        <taxon>Aspergillaceae</taxon>
        <taxon>Aspergillus</taxon>
        <taxon>Aspergillus subgen. Nidulantes</taxon>
    </lineage>
</organism>
<sequence length="764" mass="86973">MADHLFYPDVPQKPLRIEYDGPLYDGGDWHTFPHRSGWLDEAHAITFPPDAVPPEYRSRMHCWIYFGVLHYVFGDRLDQSDFLLHGDEGGGQQYITTRQLEKYVGDADDWENNDRGARCMEVIPKVLDSLANYSRWIDGEMSIAARLVALALWNVATKRGSPQPTLRNPGLFFLSYKEDETLIRDGWCPVDVARCIRAGMQLDTQVYLMQLARPKPSWYKRTHDACEKTECKADNIDESTYVTRHVQEDCNCLHVGADVDQLHAILQDGRIPVVKITPCGEDELGKRQFTVKVVKKRSSQPYVAVSHVWADGLGNPHANSLPHCQLEFLYDHARPLLREKEYIPHYKEKTLGVLHSRASRIAHFAANATRGGDDSVLVWIDTLCIPHRDDVRSLAIQRIRDVYIGAYRTMIIDSSMMMIDSRACSKLELCLRVLYCSGWVRRLWTLQEALASDEKLYVLLADKPVNVSSINEELITRVDKGEIPILQEGMATIAAGAWYLYFEEANDYTSAFRRLLLESTQARLIATTWFNVATRASSKDRDRATVLAGVLNLDVKKILEVKEAKERMRTLYGMLEWFPQDVLFLEGPRFEEEGLGWAMQVCRFTGELAPLSHDGGKITPRGLEVSRYASLIYPSCRFWDHDKFLDTEDITQRRKDLDSWLEASGLAPTDPATGIKILHLTTERRLDVSADVTYGILMSESRLDVISRCAVLSLQATEDGVCYGRYVSSGYIKADLLNLRAPKMWGYTIRGTWNDAEKPTWVAG</sequence>
<accession>A0A0U5G626</accession>
<name>A0A0U5G626_ASPCI</name>
<keyword evidence="3" id="KW-1185">Reference proteome</keyword>
<dbReference type="PANTHER" id="PTHR39596:SF2">
    <property type="entry name" value="HET DOMAIN PROTEIN (AFU_ORTHOLOGUE AFUA_1G17550)-RELATED"/>
    <property type="match status" value="1"/>
</dbReference>
<evidence type="ECO:0000313" key="3">
    <source>
        <dbReference type="Proteomes" id="UP000054771"/>
    </source>
</evidence>
<dbReference type="PANTHER" id="PTHR39596">
    <property type="match status" value="1"/>
</dbReference>
<dbReference type="OrthoDB" id="2426273at2759"/>
<dbReference type="InterPro" id="IPR010730">
    <property type="entry name" value="HET"/>
</dbReference>
<evidence type="ECO:0000259" key="1">
    <source>
        <dbReference type="Pfam" id="PF06985"/>
    </source>
</evidence>
<proteinExistence type="predicted"/>
<reference evidence="3" key="1">
    <citation type="journal article" date="2016" name="Genome Announc.">
        <title>Draft genome sequences of fungus Aspergillus calidoustus.</title>
        <authorList>
            <person name="Horn F."/>
            <person name="Linde J."/>
            <person name="Mattern D.J."/>
            <person name="Walther G."/>
            <person name="Guthke R."/>
            <person name="Scherlach K."/>
            <person name="Martin K."/>
            <person name="Brakhage A.A."/>
            <person name="Petzke L."/>
            <person name="Valiante V."/>
        </authorList>
    </citation>
    <scope>NUCLEOTIDE SEQUENCE [LARGE SCALE GENOMIC DNA]</scope>
    <source>
        <strain evidence="3">SF006504</strain>
    </source>
</reference>
<dbReference type="EMBL" id="CDMC01000005">
    <property type="protein sequence ID" value="CEL06301.1"/>
    <property type="molecule type" value="Genomic_DNA"/>
</dbReference>
<feature type="domain" description="Heterokaryon incompatibility" evidence="1">
    <location>
        <begin position="302"/>
        <end position="413"/>
    </location>
</feature>